<proteinExistence type="predicted"/>
<protein>
    <submittedName>
        <fullName evidence="1">Uncharacterized protein</fullName>
    </submittedName>
</protein>
<sequence>MELCMTITGRCCDLALHPVSFSTAQKVREEGRGIYKTKYLEWWRKGNTCTCGMKLGEDSMVEVTVDGKQMLFNPQPIKDAAVLLRRRMYLDSKARFLALMGYVDEVCSLTWRWENVTEFNPQKFDFFVHRWDRLMHEDGFYIVDDARYNGHFATEHLWGERGGHSMIDPVVIDLEDVRREIQGGYVSVA</sequence>
<accession>A0A238YGV3</accession>
<dbReference type="EMBL" id="FZOC01000001">
    <property type="protein sequence ID" value="SNR69961.1"/>
    <property type="molecule type" value="Genomic_DNA"/>
</dbReference>
<organism evidence="1 2">
    <name type="scientific">Humidesulfovibrio mexicanus</name>
    <dbReference type="NCBI Taxonomy" id="147047"/>
    <lineage>
        <taxon>Bacteria</taxon>
        <taxon>Pseudomonadati</taxon>
        <taxon>Thermodesulfobacteriota</taxon>
        <taxon>Desulfovibrionia</taxon>
        <taxon>Desulfovibrionales</taxon>
        <taxon>Desulfovibrionaceae</taxon>
        <taxon>Humidesulfovibrio</taxon>
    </lineage>
</organism>
<gene>
    <name evidence="1" type="ORF">SAMN04488503_0943</name>
</gene>
<dbReference type="OrthoDB" id="5450134at2"/>
<dbReference type="RefSeq" id="WP_089272180.1">
    <property type="nucleotide sequence ID" value="NZ_FZOC01000001.1"/>
</dbReference>
<reference evidence="1 2" key="1">
    <citation type="submission" date="2017-06" db="EMBL/GenBank/DDBJ databases">
        <authorList>
            <person name="Kim H.J."/>
            <person name="Triplett B.A."/>
        </authorList>
    </citation>
    <scope>NUCLEOTIDE SEQUENCE [LARGE SCALE GENOMIC DNA]</scope>
    <source>
        <strain evidence="1 2">DSM 13116</strain>
    </source>
</reference>
<dbReference type="Proteomes" id="UP000198324">
    <property type="component" value="Unassembled WGS sequence"/>
</dbReference>
<evidence type="ECO:0000313" key="2">
    <source>
        <dbReference type="Proteomes" id="UP000198324"/>
    </source>
</evidence>
<name>A0A238YGV3_9BACT</name>
<evidence type="ECO:0000313" key="1">
    <source>
        <dbReference type="EMBL" id="SNR69961.1"/>
    </source>
</evidence>
<dbReference type="AlphaFoldDB" id="A0A238YGV3"/>
<keyword evidence="2" id="KW-1185">Reference proteome</keyword>